<feature type="signal peptide" evidence="1">
    <location>
        <begin position="1"/>
        <end position="17"/>
    </location>
</feature>
<gene>
    <name evidence="2" type="ORF">A2W60_02760</name>
</gene>
<dbReference type="EMBL" id="MEYN01000020">
    <property type="protein sequence ID" value="OGD30615.1"/>
    <property type="molecule type" value="Genomic_DNA"/>
</dbReference>
<reference evidence="2 3" key="1">
    <citation type="journal article" date="2016" name="Nat. Commun.">
        <title>Thousands of microbial genomes shed light on interconnected biogeochemical processes in an aquifer system.</title>
        <authorList>
            <person name="Anantharaman K."/>
            <person name="Brown C.T."/>
            <person name="Hug L.A."/>
            <person name="Sharon I."/>
            <person name="Castelle C.J."/>
            <person name="Probst A.J."/>
            <person name="Thomas B.C."/>
            <person name="Singh A."/>
            <person name="Wilkins M.J."/>
            <person name="Karaoz U."/>
            <person name="Brodie E.L."/>
            <person name="Williams K.H."/>
            <person name="Hubbard S.S."/>
            <person name="Banfield J.F."/>
        </authorList>
    </citation>
    <scope>NUCLEOTIDE SEQUENCE [LARGE SCALE GENOMIC DNA]</scope>
</reference>
<evidence type="ECO:0000313" key="2">
    <source>
        <dbReference type="EMBL" id="OGD30615.1"/>
    </source>
</evidence>
<dbReference type="Proteomes" id="UP000179184">
    <property type="component" value="Unassembled WGS sequence"/>
</dbReference>
<proteinExistence type="predicted"/>
<organism evidence="2 3">
    <name type="scientific">Candidatus Azambacteria bacterium RIFCSPHIGHO2_02_46_12</name>
    <dbReference type="NCBI Taxonomy" id="1797295"/>
    <lineage>
        <taxon>Bacteria</taxon>
        <taxon>Candidatus Azamiibacteriota</taxon>
    </lineage>
</organism>
<sequence length="85" mass="9308">MSFPVGTLMFTFSACLASVSYCSSTSLTLTFVSSFLINSCCFCAKEPRKAKTSRYKGVTYHVSIPMPPKNKLTPIANLIINPSIF</sequence>
<comment type="caution">
    <text evidence="2">The sequence shown here is derived from an EMBL/GenBank/DDBJ whole genome shotgun (WGS) entry which is preliminary data.</text>
</comment>
<evidence type="ECO:0000313" key="3">
    <source>
        <dbReference type="Proteomes" id="UP000179184"/>
    </source>
</evidence>
<evidence type="ECO:0000256" key="1">
    <source>
        <dbReference type="SAM" id="SignalP"/>
    </source>
</evidence>
<name>A0A1F5BJ22_9BACT</name>
<keyword evidence="1" id="KW-0732">Signal</keyword>
<feature type="chain" id="PRO_5009517883" description="Secreted protein" evidence="1">
    <location>
        <begin position="18"/>
        <end position="85"/>
    </location>
</feature>
<protein>
    <recommendedName>
        <fullName evidence="4">Secreted protein</fullName>
    </recommendedName>
</protein>
<accession>A0A1F5BJ22</accession>
<dbReference type="AlphaFoldDB" id="A0A1F5BJ22"/>
<evidence type="ECO:0008006" key="4">
    <source>
        <dbReference type="Google" id="ProtNLM"/>
    </source>
</evidence>